<keyword evidence="3" id="KW-1185">Reference proteome</keyword>
<dbReference type="Gramene" id="OMERI01G15840.1">
    <property type="protein sequence ID" value="OMERI01G15840.1"/>
    <property type="gene ID" value="OMERI01G15840"/>
</dbReference>
<reference evidence="2" key="1">
    <citation type="submission" date="2015-04" db="UniProtKB">
        <authorList>
            <consortium name="EnsemblPlants"/>
        </authorList>
    </citation>
    <scope>IDENTIFICATION</scope>
</reference>
<protein>
    <submittedName>
        <fullName evidence="2">Uncharacterized protein</fullName>
    </submittedName>
</protein>
<evidence type="ECO:0000313" key="3">
    <source>
        <dbReference type="Proteomes" id="UP000008021"/>
    </source>
</evidence>
<organism evidence="2">
    <name type="scientific">Oryza meridionalis</name>
    <dbReference type="NCBI Taxonomy" id="40149"/>
    <lineage>
        <taxon>Eukaryota</taxon>
        <taxon>Viridiplantae</taxon>
        <taxon>Streptophyta</taxon>
        <taxon>Embryophyta</taxon>
        <taxon>Tracheophyta</taxon>
        <taxon>Spermatophyta</taxon>
        <taxon>Magnoliopsida</taxon>
        <taxon>Liliopsida</taxon>
        <taxon>Poales</taxon>
        <taxon>Poaceae</taxon>
        <taxon>BOP clade</taxon>
        <taxon>Oryzoideae</taxon>
        <taxon>Oryzeae</taxon>
        <taxon>Oryzinae</taxon>
        <taxon>Oryza</taxon>
    </lineage>
</organism>
<dbReference type="HOGENOM" id="CLU_1680696_0_0_1"/>
<accession>A0A0E0C2L5</accession>
<dbReference type="Proteomes" id="UP000008021">
    <property type="component" value="Chromosome 1"/>
</dbReference>
<evidence type="ECO:0000256" key="1">
    <source>
        <dbReference type="SAM" id="MobiDB-lite"/>
    </source>
</evidence>
<dbReference type="EnsemblPlants" id="OMERI01G15840.1">
    <property type="protein sequence ID" value="OMERI01G15840.1"/>
    <property type="gene ID" value="OMERI01G15840"/>
</dbReference>
<dbReference type="AlphaFoldDB" id="A0A0E0C2L5"/>
<evidence type="ECO:0000313" key="2">
    <source>
        <dbReference type="EnsemblPlants" id="OMERI01G15840.1"/>
    </source>
</evidence>
<name>A0A0E0C2L5_9ORYZ</name>
<sequence>MRPRVRGGRAGEGQLARGGGRHAAEGRRWPGGRGATAGVQPRVGGGRSDGRGAAADNRMRAQMGGEEADGGRRSSRALLRVFNGGSAALDQATAGGEPGRGWPTAGAHAIAKPPDLVRLFLPTFTALWLHQPVYHGVACSFRRRAGACVGCGGLDMV</sequence>
<proteinExistence type="predicted"/>
<feature type="region of interest" description="Disordered" evidence="1">
    <location>
        <begin position="1"/>
        <end position="74"/>
    </location>
</feature>
<reference evidence="2" key="2">
    <citation type="submission" date="2018-05" db="EMBL/GenBank/DDBJ databases">
        <title>OmerRS3 (Oryza meridionalis Reference Sequence Version 3).</title>
        <authorList>
            <person name="Zhang J."/>
            <person name="Kudrna D."/>
            <person name="Lee S."/>
            <person name="Talag J."/>
            <person name="Welchert J."/>
            <person name="Wing R.A."/>
        </authorList>
    </citation>
    <scope>NUCLEOTIDE SEQUENCE [LARGE SCALE GENOMIC DNA]</scope>
    <source>
        <strain evidence="2">cv. OR44</strain>
    </source>
</reference>